<evidence type="ECO:0000256" key="1">
    <source>
        <dbReference type="SAM" id="SignalP"/>
    </source>
</evidence>
<organism evidence="2 3">
    <name type="scientific">Parendozoicomonas haliclonae</name>
    <dbReference type="NCBI Taxonomy" id="1960125"/>
    <lineage>
        <taxon>Bacteria</taxon>
        <taxon>Pseudomonadati</taxon>
        <taxon>Pseudomonadota</taxon>
        <taxon>Gammaproteobacteria</taxon>
        <taxon>Oceanospirillales</taxon>
        <taxon>Endozoicomonadaceae</taxon>
        <taxon>Parendozoicomonas</taxon>
    </lineage>
</organism>
<name>A0A1X7AI07_9GAMM</name>
<protein>
    <recommendedName>
        <fullName evidence="4">DUF1795 domain-containing protein</fullName>
    </recommendedName>
</protein>
<gene>
    <name evidence="2" type="ORF">EHSB41UT_01524</name>
</gene>
<dbReference type="Proteomes" id="UP000196573">
    <property type="component" value="Unassembled WGS sequence"/>
</dbReference>
<evidence type="ECO:0000313" key="2">
    <source>
        <dbReference type="EMBL" id="SMA42910.1"/>
    </source>
</evidence>
<dbReference type="EMBL" id="FWPT01000003">
    <property type="protein sequence ID" value="SMA42910.1"/>
    <property type="molecule type" value="Genomic_DNA"/>
</dbReference>
<accession>A0A1X7AI07</accession>
<keyword evidence="1" id="KW-0732">Signal</keyword>
<proteinExistence type="predicted"/>
<reference evidence="2 3" key="1">
    <citation type="submission" date="2017-03" db="EMBL/GenBank/DDBJ databases">
        <authorList>
            <person name="Afonso C.L."/>
            <person name="Miller P.J."/>
            <person name="Scott M.A."/>
            <person name="Spackman E."/>
            <person name="Goraichik I."/>
            <person name="Dimitrov K.M."/>
            <person name="Suarez D.L."/>
            <person name="Swayne D.E."/>
        </authorList>
    </citation>
    <scope>NUCLEOTIDE SEQUENCE [LARGE SCALE GENOMIC DNA]</scope>
    <source>
        <strain evidence="2">SB41UT1</strain>
    </source>
</reference>
<keyword evidence="3" id="KW-1185">Reference proteome</keyword>
<feature type="signal peptide" evidence="1">
    <location>
        <begin position="1"/>
        <end position="25"/>
    </location>
</feature>
<dbReference type="OrthoDB" id="881411at2"/>
<evidence type="ECO:0008006" key="4">
    <source>
        <dbReference type="Google" id="ProtNLM"/>
    </source>
</evidence>
<dbReference type="RefSeq" id="WP_087108483.1">
    <property type="nucleotide sequence ID" value="NZ_CBCSCN010000025.1"/>
</dbReference>
<dbReference type="AlphaFoldDB" id="A0A1X7AI07"/>
<sequence>MTQSLPARCLPVLFLLSLIGSFAGANDLAPPGYSWQACKSIECYFLVPDGWQLKQLDNAKVLKYQLMPDQHNRKVPPQIRINILTNMEGQTGLSAERHTELFMQELGRNGKVLDIWNHKSGVLRSTAATSLHVERVPAALRKFNLLIRNTQTGTLYVFTFETQSEYWDKDWGVVEAIFTRLRLDEGV</sequence>
<feature type="chain" id="PRO_5013072690" description="DUF1795 domain-containing protein" evidence="1">
    <location>
        <begin position="26"/>
        <end position="187"/>
    </location>
</feature>
<evidence type="ECO:0000313" key="3">
    <source>
        <dbReference type="Proteomes" id="UP000196573"/>
    </source>
</evidence>